<name>A0A2T8IC23_9POAL</name>
<organism evidence="1">
    <name type="scientific">Panicum hallii</name>
    <dbReference type="NCBI Taxonomy" id="206008"/>
    <lineage>
        <taxon>Eukaryota</taxon>
        <taxon>Viridiplantae</taxon>
        <taxon>Streptophyta</taxon>
        <taxon>Embryophyta</taxon>
        <taxon>Tracheophyta</taxon>
        <taxon>Spermatophyta</taxon>
        <taxon>Magnoliopsida</taxon>
        <taxon>Liliopsida</taxon>
        <taxon>Poales</taxon>
        <taxon>Poaceae</taxon>
        <taxon>PACMAD clade</taxon>
        <taxon>Panicoideae</taxon>
        <taxon>Panicodae</taxon>
        <taxon>Paniceae</taxon>
        <taxon>Panicinae</taxon>
        <taxon>Panicum</taxon>
        <taxon>Panicum sect. Panicum</taxon>
    </lineage>
</organism>
<dbReference type="Gramene" id="PVH35192">
    <property type="protein sequence ID" value="PVH35192"/>
    <property type="gene ID" value="PAHAL_7G123100"/>
</dbReference>
<protein>
    <submittedName>
        <fullName evidence="1">Uncharacterized protein</fullName>
    </submittedName>
</protein>
<reference evidence="1" key="1">
    <citation type="submission" date="2018-04" db="EMBL/GenBank/DDBJ databases">
        <title>WGS assembly of Panicum hallii.</title>
        <authorList>
            <person name="Lovell J."/>
            <person name="Jenkins J."/>
            <person name="Lowry D."/>
            <person name="Mamidi S."/>
            <person name="Sreedasyam A."/>
            <person name="Weng X."/>
            <person name="Barry K."/>
            <person name="Bonette J."/>
            <person name="Campitelli B."/>
            <person name="Daum C."/>
            <person name="Gordon S."/>
            <person name="Gould B."/>
            <person name="Lipzen A."/>
            <person name="Macqueen A."/>
            <person name="Palacio-Mejia J."/>
            <person name="Plott C."/>
            <person name="Shakirov E."/>
            <person name="Shu S."/>
            <person name="Yoshinaga Y."/>
            <person name="Zane M."/>
            <person name="Rokhsar D."/>
            <person name="Grimwood J."/>
            <person name="Schmutz J."/>
            <person name="Juenger T."/>
        </authorList>
    </citation>
    <scope>NUCLEOTIDE SEQUENCE [LARGE SCALE GENOMIC DNA]</scope>
    <source>
        <strain evidence="1">FIL2</strain>
    </source>
</reference>
<proteinExistence type="predicted"/>
<accession>A0A2T8IC23</accession>
<gene>
    <name evidence="1" type="ORF">PAHAL_7G123100</name>
</gene>
<evidence type="ECO:0000313" key="1">
    <source>
        <dbReference type="EMBL" id="PVH35192.1"/>
    </source>
</evidence>
<dbReference type="AlphaFoldDB" id="A0A2T8IC23"/>
<sequence length="74" mass="8062">MVGSTPYLAGSRPLPSHSFPRPLPSHSVPIFSLVTGGDHGPHWWRDRGLLARFGPPLCGSSVPSVVCRRGYRIQ</sequence>
<dbReference type="Proteomes" id="UP000243499">
    <property type="component" value="Chromosome 7"/>
</dbReference>
<dbReference type="EMBL" id="CM008052">
    <property type="protein sequence ID" value="PVH35192.1"/>
    <property type="molecule type" value="Genomic_DNA"/>
</dbReference>